<evidence type="ECO:0000256" key="7">
    <source>
        <dbReference type="ARBA" id="ARBA00043224"/>
    </source>
</evidence>
<dbReference type="Pfam" id="PF00857">
    <property type="entry name" value="Isochorismatase"/>
    <property type="match status" value="1"/>
</dbReference>
<evidence type="ECO:0000256" key="2">
    <source>
        <dbReference type="ARBA" id="ARBA00022642"/>
    </source>
</evidence>
<name>A0A2S8F0S7_9BACT</name>
<dbReference type="Gene3D" id="3.40.50.850">
    <property type="entry name" value="Isochorismatase-like"/>
    <property type="match status" value="1"/>
</dbReference>
<evidence type="ECO:0000313" key="11">
    <source>
        <dbReference type="Proteomes" id="UP000240009"/>
    </source>
</evidence>
<dbReference type="InterPro" id="IPR036380">
    <property type="entry name" value="Isochorismatase-like_sf"/>
</dbReference>
<evidence type="ECO:0000256" key="5">
    <source>
        <dbReference type="ARBA" id="ARBA00037900"/>
    </source>
</evidence>
<dbReference type="GO" id="GO:0046872">
    <property type="term" value="F:metal ion binding"/>
    <property type="evidence" value="ECO:0007669"/>
    <property type="project" value="UniProtKB-KW"/>
</dbReference>
<organism evidence="10 11">
    <name type="scientific">Blastopirellula marina</name>
    <dbReference type="NCBI Taxonomy" id="124"/>
    <lineage>
        <taxon>Bacteria</taxon>
        <taxon>Pseudomonadati</taxon>
        <taxon>Planctomycetota</taxon>
        <taxon>Planctomycetia</taxon>
        <taxon>Pirellulales</taxon>
        <taxon>Pirellulaceae</taxon>
        <taxon>Blastopirellula</taxon>
    </lineage>
</organism>
<evidence type="ECO:0000256" key="8">
    <source>
        <dbReference type="ARBA" id="ARBA00072277"/>
    </source>
</evidence>
<dbReference type="FunFam" id="3.40.50.850:FF:000006">
    <property type="entry name" value="Bifunctional pyrazinamidase/nicotinamidase"/>
    <property type="match status" value="1"/>
</dbReference>
<dbReference type="InterPro" id="IPR052347">
    <property type="entry name" value="Isochorismatase_Nicotinamidase"/>
</dbReference>
<evidence type="ECO:0000259" key="9">
    <source>
        <dbReference type="Pfam" id="PF00857"/>
    </source>
</evidence>
<dbReference type="OrthoDB" id="6111975at2"/>
<sequence length="203" mass="22167">MKALLLIDIQNDFLPGGALAVSEGDQVVPIANRLMELFPLVVATQDWHPGDHRSFASQHDGREVGEIIVLDGLEQVLWPDHCVQLSQGANLAKELNLNGVDHVIQKGTDVHIDSYSGFFDNDHRKSTGLEQLLRGHEVREVQLVGLATDYCVKFSALDAVALGFKTSVCLEGIRGVELNAGDCEKAIQEMQSAGVEIIQSELQ</sequence>
<protein>
    <recommendedName>
        <fullName evidence="8">Nicotinamidase</fullName>
        <ecNumber evidence="6">3.5.1.19</ecNumber>
    </recommendedName>
    <alternativeName>
        <fullName evidence="7">Nicotinamide deamidase</fullName>
    </alternativeName>
</protein>
<dbReference type="CDD" id="cd01011">
    <property type="entry name" value="nicotinamidase"/>
    <property type="match status" value="1"/>
</dbReference>
<evidence type="ECO:0000256" key="4">
    <source>
        <dbReference type="ARBA" id="ARBA00022801"/>
    </source>
</evidence>
<dbReference type="GO" id="GO:0019363">
    <property type="term" value="P:pyridine nucleotide biosynthetic process"/>
    <property type="evidence" value="ECO:0007669"/>
    <property type="project" value="UniProtKB-KW"/>
</dbReference>
<dbReference type="InterPro" id="IPR000868">
    <property type="entry name" value="Isochorismatase-like_dom"/>
</dbReference>
<gene>
    <name evidence="10" type="ORF">C5Y96_23440</name>
</gene>
<proteinExistence type="inferred from homology"/>
<dbReference type="GO" id="GO:0008936">
    <property type="term" value="F:nicotinamidase activity"/>
    <property type="evidence" value="ECO:0007669"/>
    <property type="project" value="UniProtKB-EC"/>
</dbReference>
<dbReference type="Proteomes" id="UP000240009">
    <property type="component" value="Unassembled WGS sequence"/>
</dbReference>
<keyword evidence="4" id="KW-0378">Hydrolase</keyword>
<dbReference type="RefSeq" id="WP_105358476.1">
    <property type="nucleotide sequence ID" value="NZ_PUIA01000074.1"/>
</dbReference>
<dbReference type="EMBL" id="PUIA01000074">
    <property type="protein sequence ID" value="PQO25766.1"/>
    <property type="molecule type" value="Genomic_DNA"/>
</dbReference>
<evidence type="ECO:0000256" key="6">
    <source>
        <dbReference type="ARBA" id="ARBA00039017"/>
    </source>
</evidence>
<feature type="domain" description="Isochorismatase-like" evidence="9">
    <location>
        <begin position="3"/>
        <end position="200"/>
    </location>
</feature>
<dbReference type="EC" id="3.5.1.19" evidence="6"/>
<dbReference type="PANTHER" id="PTHR11080:SF2">
    <property type="entry name" value="LD05707P"/>
    <property type="match status" value="1"/>
</dbReference>
<evidence type="ECO:0000313" key="10">
    <source>
        <dbReference type="EMBL" id="PQO25766.1"/>
    </source>
</evidence>
<reference evidence="10 11" key="1">
    <citation type="submission" date="2018-02" db="EMBL/GenBank/DDBJ databases">
        <title>Comparative genomes isolates from brazilian mangrove.</title>
        <authorList>
            <person name="Araujo J.E."/>
            <person name="Taketani R.G."/>
            <person name="Silva M.C.P."/>
            <person name="Loureco M.V."/>
            <person name="Andreote F.D."/>
        </authorList>
    </citation>
    <scope>NUCLEOTIDE SEQUENCE [LARGE SCALE GENOMIC DNA]</scope>
    <source>
        <strain evidence="10 11">HEX-2 MGV</strain>
    </source>
</reference>
<evidence type="ECO:0000256" key="3">
    <source>
        <dbReference type="ARBA" id="ARBA00022723"/>
    </source>
</evidence>
<dbReference type="NCBIfam" id="NF008623">
    <property type="entry name" value="PRK11609.1"/>
    <property type="match status" value="1"/>
</dbReference>
<keyword evidence="3" id="KW-0479">Metal-binding</keyword>
<comment type="pathway">
    <text evidence="5">Cofactor biosynthesis; nicotinate biosynthesis; nicotinate from nicotinamide: step 1/1.</text>
</comment>
<comment type="similarity">
    <text evidence="1">Belongs to the isochorismatase family.</text>
</comment>
<accession>A0A2S8F0S7</accession>
<evidence type="ECO:0000256" key="1">
    <source>
        <dbReference type="ARBA" id="ARBA00006336"/>
    </source>
</evidence>
<dbReference type="AlphaFoldDB" id="A0A2S8F0S7"/>
<comment type="caution">
    <text evidence="10">The sequence shown here is derived from an EMBL/GenBank/DDBJ whole genome shotgun (WGS) entry which is preliminary data.</text>
</comment>
<keyword evidence="2" id="KW-0662">Pyridine nucleotide biosynthesis</keyword>
<dbReference type="SUPFAM" id="SSF52499">
    <property type="entry name" value="Isochorismatase-like hydrolases"/>
    <property type="match status" value="1"/>
</dbReference>
<dbReference type="PANTHER" id="PTHR11080">
    <property type="entry name" value="PYRAZINAMIDASE/NICOTINAMIDASE"/>
    <property type="match status" value="1"/>
</dbReference>